<accession>A0A9D3Z4T8</accession>
<evidence type="ECO:0000313" key="1">
    <source>
        <dbReference type="EMBL" id="KAH3711894.1"/>
    </source>
</evidence>
<proteinExistence type="predicted"/>
<gene>
    <name evidence="1" type="ORF">DPMN_071570</name>
</gene>
<evidence type="ECO:0000313" key="2">
    <source>
        <dbReference type="Proteomes" id="UP000828390"/>
    </source>
</evidence>
<dbReference type="Proteomes" id="UP000828390">
    <property type="component" value="Unassembled WGS sequence"/>
</dbReference>
<comment type="caution">
    <text evidence="1">The sequence shown here is derived from an EMBL/GenBank/DDBJ whole genome shotgun (WGS) entry which is preliminary data.</text>
</comment>
<dbReference type="AlphaFoldDB" id="A0A9D3Z4T8"/>
<reference evidence="1" key="1">
    <citation type="journal article" date="2019" name="bioRxiv">
        <title>The Genome of the Zebra Mussel, Dreissena polymorpha: A Resource for Invasive Species Research.</title>
        <authorList>
            <person name="McCartney M.A."/>
            <person name="Auch B."/>
            <person name="Kono T."/>
            <person name="Mallez S."/>
            <person name="Zhang Y."/>
            <person name="Obille A."/>
            <person name="Becker A."/>
            <person name="Abrahante J.E."/>
            <person name="Garbe J."/>
            <person name="Badalamenti J.P."/>
            <person name="Herman A."/>
            <person name="Mangelson H."/>
            <person name="Liachko I."/>
            <person name="Sullivan S."/>
            <person name="Sone E.D."/>
            <person name="Koren S."/>
            <person name="Silverstein K.A.T."/>
            <person name="Beckman K.B."/>
            <person name="Gohl D.M."/>
        </authorList>
    </citation>
    <scope>NUCLEOTIDE SEQUENCE</scope>
    <source>
        <strain evidence="1">Duluth1</strain>
        <tissue evidence="1">Whole animal</tissue>
    </source>
</reference>
<protein>
    <submittedName>
        <fullName evidence="1">Uncharacterized protein</fullName>
    </submittedName>
</protein>
<dbReference type="EMBL" id="JAIWYP010000014">
    <property type="protein sequence ID" value="KAH3711894.1"/>
    <property type="molecule type" value="Genomic_DNA"/>
</dbReference>
<reference evidence="1" key="2">
    <citation type="submission" date="2020-11" db="EMBL/GenBank/DDBJ databases">
        <authorList>
            <person name="McCartney M.A."/>
            <person name="Auch B."/>
            <person name="Kono T."/>
            <person name="Mallez S."/>
            <person name="Becker A."/>
            <person name="Gohl D.M."/>
            <person name="Silverstein K.A.T."/>
            <person name="Koren S."/>
            <person name="Bechman K.B."/>
            <person name="Herman A."/>
            <person name="Abrahante J.E."/>
            <person name="Garbe J."/>
        </authorList>
    </citation>
    <scope>NUCLEOTIDE SEQUENCE</scope>
    <source>
        <strain evidence="1">Duluth1</strain>
        <tissue evidence="1">Whole animal</tissue>
    </source>
</reference>
<sequence>MSIDNRIRCVPADAKKVSFCAVLYCVDVGEFLSSPSGGAVDDDWPYYCIVELVEDIKRPPSECFI</sequence>
<name>A0A9D3Z4T8_DREPO</name>
<keyword evidence="2" id="KW-1185">Reference proteome</keyword>
<organism evidence="1 2">
    <name type="scientific">Dreissena polymorpha</name>
    <name type="common">Zebra mussel</name>
    <name type="synonym">Mytilus polymorpha</name>
    <dbReference type="NCBI Taxonomy" id="45954"/>
    <lineage>
        <taxon>Eukaryota</taxon>
        <taxon>Metazoa</taxon>
        <taxon>Spiralia</taxon>
        <taxon>Lophotrochozoa</taxon>
        <taxon>Mollusca</taxon>
        <taxon>Bivalvia</taxon>
        <taxon>Autobranchia</taxon>
        <taxon>Heteroconchia</taxon>
        <taxon>Euheterodonta</taxon>
        <taxon>Imparidentia</taxon>
        <taxon>Neoheterodontei</taxon>
        <taxon>Myida</taxon>
        <taxon>Dreissenoidea</taxon>
        <taxon>Dreissenidae</taxon>
        <taxon>Dreissena</taxon>
    </lineage>
</organism>